<dbReference type="GO" id="GO:0042802">
    <property type="term" value="F:identical protein binding"/>
    <property type="evidence" value="ECO:0007669"/>
    <property type="project" value="UniProtKB-ARBA"/>
</dbReference>
<dbReference type="CDD" id="cd07765">
    <property type="entry name" value="KRAB_A-box"/>
    <property type="match status" value="1"/>
</dbReference>
<feature type="region of interest" description="Disordered" evidence="12">
    <location>
        <begin position="106"/>
        <end position="160"/>
    </location>
</feature>
<evidence type="ECO:0000256" key="6">
    <source>
        <dbReference type="ARBA" id="ARBA00022833"/>
    </source>
</evidence>
<feature type="domain" description="C2H2-type" evidence="13">
    <location>
        <begin position="307"/>
        <end position="334"/>
    </location>
</feature>
<evidence type="ECO:0000259" key="13">
    <source>
        <dbReference type="PROSITE" id="PS50157"/>
    </source>
</evidence>
<dbReference type="RefSeq" id="XP_019480421.1">
    <property type="nucleotide sequence ID" value="XM_019624876.1"/>
</dbReference>
<dbReference type="PROSITE" id="PS00028">
    <property type="entry name" value="ZINC_FINGER_C2H2_1"/>
    <property type="match status" value="7"/>
</dbReference>
<evidence type="ECO:0000256" key="12">
    <source>
        <dbReference type="SAM" id="MobiDB-lite"/>
    </source>
</evidence>
<evidence type="ECO:0000256" key="4">
    <source>
        <dbReference type="ARBA" id="ARBA00022737"/>
    </source>
</evidence>
<dbReference type="Gene3D" id="6.10.140.140">
    <property type="match status" value="1"/>
</dbReference>
<dbReference type="GO" id="GO:0000977">
    <property type="term" value="F:RNA polymerase II transcription regulatory region sequence-specific DNA binding"/>
    <property type="evidence" value="ECO:0007669"/>
    <property type="project" value="TreeGrafter"/>
</dbReference>
<keyword evidence="5 11" id="KW-0863">Zinc-finger</keyword>
<dbReference type="OrthoDB" id="6077919at2759"/>
<feature type="domain" description="KRAB" evidence="14">
    <location>
        <begin position="8"/>
        <end position="79"/>
    </location>
</feature>
<comment type="similarity">
    <text evidence="2">Belongs to the krueppel C2H2-type zinc-finger protein family.</text>
</comment>
<keyword evidence="15" id="KW-1185">Reference proteome</keyword>
<keyword evidence="3" id="KW-0479">Metal-binding</keyword>
<dbReference type="FunFam" id="3.30.160.60:FF:000508">
    <property type="entry name" value="Myeloid zinc finger 1"/>
    <property type="match status" value="2"/>
</dbReference>
<dbReference type="PROSITE" id="PS50157">
    <property type="entry name" value="ZINC_FINGER_C2H2_2"/>
    <property type="match status" value="7"/>
</dbReference>
<evidence type="ECO:0000256" key="11">
    <source>
        <dbReference type="PROSITE-ProRule" id="PRU00042"/>
    </source>
</evidence>
<feature type="domain" description="C2H2-type" evidence="13">
    <location>
        <begin position="363"/>
        <end position="390"/>
    </location>
</feature>
<dbReference type="SUPFAM" id="SSF109640">
    <property type="entry name" value="KRAB domain (Kruppel-associated box)"/>
    <property type="match status" value="1"/>
</dbReference>
<dbReference type="SMART" id="SM00355">
    <property type="entry name" value="ZnF_C2H2"/>
    <property type="match status" value="8"/>
</dbReference>
<dbReference type="Pfam" id="PF01352">
    <property type="entry name" value="KRAB"/>
    <property type="match status" value="1"/>
</dbReference>
<evidence type="ECO:0000256" key="10">
    <source>
        <dbReference type="ARBA" id="ARBA00023242"/>
    </source>
</evidence>
<feature type="domain" description="C2H2-type" evidence="13">
    <location>
        <begin position="223"/>
        <end position="250"/>
    </location>
</feature>
<feature type="domain" description="C2H2-type" evidence="13">
    <location>
        <begin position="251"/>
        <end position="278"/>
    </location>
</feature>
<dbReference type="InterPro" id="IPR036051">
    <property type="entry name" value="KRAB_dom_sf"/>
</dbReference>
<dbReference type="GeneID" id="109372035"/>
<dbReference type="SUPFAM" id="SSF57667">
    <property type="entry name" value="beta-beta-alpha zinc fingers"/>
    <property type="match status" value="4"/>
</dbReference>
<name>A0A8B7PW42_HIPAR</name>
<dbReference type="InterPro" id="IPR013087">
    <property type="entry name" value="Znf_C2H2_type"/>
</dbReference>
<keyword evidence="9" id="KW-0804">Transcription</keyword>
<evidence type="ECO:0000313" key="16">
    <source>
        <dbReference type="RefSeq" id="XP_019480421.1"/>
    </source>
</evidence>
<evidence type="ECO:0000313" key="15">
    <source>
        <dbReference type="Proteomes" id="UP000694851"/>
    </source>
</evidence>
<keyword evidence="7" id="KW-0805">Transcription regulation</keyword>
<keyword evidence="6" id="KW-0862">Zinc</keyword>
<dbReference type="PROSITE" id="PS50805">
    <property type="entry name" value="KRAB"/>
    <property type="match status" value="1"/>
</dbReference>
<dbReference type="Pfam" id="PF00096">
    <property type="entry name" value="zf-C2H2"/>
    <property type="match status" value="6"/>
</dbReference>
<dbReference type="Gene3D" id="3.30.160.60">
    <property type="entry name" value="Classic Zinc Finger"/>
    <property type="match status" value="8"/>
</dbReference>
<protein>
    <submittedName>
        <fullName evidence="16">Zinc finger protein 599-like</fullName>
    </submittedName>
</protein>
<evidence type="ECO:0000256" key="3">
    <source>
        <dbReference type="ARBA" id="ARBA00022723"/>
    </source>
</evidence>
<evidence type="ECO:0000256" key="7">
    <source>
        <dbReference type="ARBA" id="ARBA00023015"/>
    </source>
</evidence>
<evidence type="ECO:0000256" key="8">
    <source>
        <dbReference type="ARBA" id="ARBA00023125"/>
    </source>
</evidence>
<dbReference type="AlphaFoldDB" id="A0A8B7PW42"/>
<dbReference type="FunFam" id="3.30.160.60:FF:000352">
    <property type="entry name" value="zinc finger protein 3 homolog"/>
    <property type="match status" value="1"/>
</dbReference>
<keyword evidence="4" id="KW-0677">Repeat</keyword>
<feature type="domain" description="C2H2-type" evidence="13">
    <location>
        <begin position="335"/>
        <end position="362"/>
    </location>
</feature>
<dbReference type="SMART" id="SM00349">
    <property type="entry name" value="KRAB"/>
    <property type="match status" value="1"/>
</dbReference>
<evidence type="ECO:0000256" key="9">
    <source>
        <dbReference type="ARBA" id="ARBA00023163"/>
    </source>
</evidence>
<evidence type="ECO:0000256" key="5">
    <source>
        <dbReference type="ARBA" id="ARBA00022771"/>
    </source>
</evidence>
<organism evidence="15 16">
    <name type="scientific">Hipposideros armiger</name>
    <name type="common">Great Himalayan leaf-nosed bat</name>
    <dbReference type="NCBI Taxonomy" id="186990"/>
    <lineage>
        <taxon>Eukaryota</taxon>
        <taxon>Metazoa</taxon>
        <taxon>Chordata</taxon>
        <taxon>Craniata</taxon>
        <taxon>Vertebrata</taxon>
        <taxon>Euteleostomi</taxon>
        <taxon>Mammalia</taxon>
        <taxon>Eutheria</taxon>
        <taxon>Laurasiatheria</taxon>
        <taxon>Chiroptera</taxon>
        <taxon>Yinpterochiroptera</taxon>
        <taxon>Rhinolophoidea</taxon>
        <taxon>Hipposideridae</taxon>
        <taxon>Hipposideros</taxon>
    </lineage>
</organism>
<accession>A0A8B7PW42</accession>
<evidence type="ECO:0000256" key="1">
    <source>
        <dbReference type="ARBA" id="ARBA00004123"/>
    </source>
</evidence>
<sequence length="443" mass="50266">MDLAQASITFKDVAVTFTQDEWGQLKPAQKTLYREVMLDTCRLLVSLGCPVPKSELIHLSEHRQELWMVKRGLSQSVCQGARAKSETTEATTSQLLLSKGSSLQLRLRQGASRNSRARKTKTQEGPSEMQEGTLRPVKDPHKKTGTGKMNPKCSKLGTGDSLHSRILQPRVSPVGVLHNSHAHRRVKDPMKQAGKNHYEYSDCQNVRNRDLVRDCVRAKAKPYECIQCRKTFSCTSDLMQHQQIHTGEQPFECKECGKTFCNSSALRRHTKSHAEEKPYQCSKCGKALLNHSNLIKHRKTHTGEKPFVCKDCGKAFCYRFNLSQHMQIHTGVKPYECSECGKAFCRKSHLTEHRRIHTGEKPYECDKCGKSFSFHSGFIQHSWIHTGEKPFKCKECGKTFCSKFNLRQHMNIQHIGGKPHTCNKCGKALSQHSPCVHHMTHTG</sequence>
<dbReference type="FunFam" id="3.30.160.60:FF:001671">
    <property type="entry name" value="Zinc finger protein 94"/>
    <property type="match status" value="1"/>
</dbReference>
<dbReference type="GO" id="GO:0000981">
    <property type="term" value="F:DNA-binding transcription factor activity, RNA polymerase II-specific"/>
    <property type="evidence" value="ECO:0007669"/>
    <property type="project" value="TreeGrafter"/>
</dbReference>
<dbReference type="FunFam" id="3.30.160.60:FF:000295">
    <property type="entry name" value="zinc finger protein 19"/>
    <property type="match status" value="1"/>
</dbReference>
<dbReference type="PANTHER" id="PTHR24381">
    <property type="entry name" value="ZINC FINGER PROTEIN"/>
    <property type="match status" value="1"/>
</dbReference>
<dbReference type="PANTHER" id="PTHR24381:SF390">
    <property type="entry name" value="ZINC FINGER PROTEIN 37 HOMOLOG"/>
    <property type="match status" value="1"/>
</dbReference>
<evidence type="ECO:0000259" key="14">
    <source>
        <dbReference type="PROSITE" id="PS50805"/>
    </source>
</evidence>
<comment type="subcellular location">
    <subcellularLocation>
        <location evidence="1">Nucleus</location>
    </subcellularLocation>
</comment>
<dbReference type="FunFam" id="3.30.160.60:FF:000040">
    <property type="entry name" value="RB associated KRAB zinc finger"/>
    <property type="match status" value="1"/>
</dbReference>
<keyword evidence="8" id="KW-0238">DNA-binding</keyword>
<keyword evidence="10" id="KW-0539">Nucleus</keyword>
<gene>
    <name evidence="16" type="primary">LOC109372035</name>
</gene>
<proteinExistence type="inferred from homology"/>
<dbReference type="Proteomes" id="UP000694851">
    <property type="component" value="Unplaced"/>
</dbReference>
<dbReference type="KEGG" id="hai:109372035"/>
<dbReference type="GO" id="GO:0008270">
    <property type="term" value="F:zinc ion binding"/>
    <property type="evidence" value="ECO:0007669"/>
    <property type="project" value="UniProtKB-KW"/>
</dbReference>
<dbReference type="FunFam" id="3.30.160.60:FF:001498">
    <property type="entry name" value="Zinc finger protein 404"/>
    <property type="match status" value="1"/>
</dbReference>
<feature type="domain" description="C2H2-type" evidence="13">
    <location>
        <begin position="391"/>
        <end position="419"/>
    </location>
</feature>
<evidence type="ECO:0000256" key="2">
    <source>
        <dbReference type="ARBA" id="ARBA00006991"/>
    </source>
</evidence>
<feature type="domain" description="C2H2-type" evidence="13">
    <location>
        <begin position="279"/>
        <end position="306"/>
    </location>
</feature>
<dbReference type="GO" id="GO:0005634">
    <property type="term" value="C:nucleus"/>
    <property type="evidence" value="ECO:0007669"/>
    <property type="project" value="UniProtKB-SubCell"/>
</dbReference>
<reference evidence="16" key="1">
    <citation type="submission" date="2025-08" db="UniProtKB">
        <authorList>
            <consortium name="RefSeq"/>
        </authorList>
    </citation>
    <scope>IDENTIFICATION</scope>
    <source>
        <tissue evidence="16">Muscle</tissue>
    </source>
</reference>
<dbReference type="InterPro" id="IPR036236">
    <property type="entry name" value="Znf_C2H2_sf"/>
</dbReference>
<dbReference type="InterPro" id="IPR001909">
    <property type="entry name" value="KRAB"/>
</dbReference>